<keyword evidence="6 11" id="KW-1133">Transmembrane helix</keyword>
<feature type="chain" id="PRO_5018967602" description="Malectin domain-containing protein" evidence="12">
    <location>
        <begin position="17"/>
        <end position="206"/>
    </location>
</feature>
<dbReference type="PANTHER" id="PTHR13460:SF0">
    <property type="entry name" value="MALECTIN"/>
    <property type="match status" value="1"/>
</dbReference>
<dbReference type="GO" id="GO:0030246">
    <property type="term" value="F:carbohydrate binding"/>
    <property type="evidence" value="ECO:0007669"/>
    <property type="project" value="InterPro"/>
</dbReference>
<comment type="subcellular location">
    <subcellularLocation>
        <location evidence="1">Endoplasmic reticulum membrane</location>
        <topology evidence="1">Single-pass type I membrane protein</topology>
    </subcellularLocation>
</comment>
<evidence type="ECO:0000256" key="11">
    <source>
        <dbReference type="SAM" id="Phobius"/>
    </source>
</evidence>
<keyword evidence="5" id="KW-0256">Endoplasmic reticulum</keyword>
<comment type="caution">
    <text evidence="14">The sequence shown here is derived from an EMBL/GenBank/DDBJ whole genome shotgun (WGS) entry which is preliminary data.</text>
</comment>
<gene>
    <name evidence="14" type="ORF">DC041_0007269</name>
</gene>
<keyword evidence="3 11" id="KW-0812">Transmembrane</keyword>
<evidence type="ECO:0000256" key="10">
    <source>
        <dbReference type="SAM" id="MobiDB-lite"/>
    </source>
</evidence>
<feature type="compositionally biased region" description="Acidic residues" evidence="10">
    <location>
        <begin position="152"/>
        <end position="161"/>
    </location>
</feature>
<dbReference type="Proteomes" id="UP000290809">
    <property type="component" value="Unassembled WGS sequence"/>
</dbReference>
<keyword evidence="8" id="KW-0325">Glycoprotein</keyword>
<dbReference type="Gene3D" id="2.60.120.430">
    <property type="entry name" value="Galactose-binding lectin"/>
    <property type="match status" value="1"/>
</dbReference>
<feature type="domain" description="Malectin" evidence="13">
    <location>
        <begin position="18"/>
        <end position="110"/>
    </location>
</feature>
<dbReference type="Pfam" id="PF11721">
    <property type="entry name" value="Malectin"/>
    <property type="match status" value="1"/>
</dbReference>
<evidence type="ECO:0000256" key="12">
    <source>
        <dbReference type="SAM" id="SignalP"/>
    </source>
</evidence>
<evidence type="ECO:0000256" key="5">
    <source>
        <dbReference type="ARBA" id="ARBA00022824"/>
    </source>
</evidence>
<keyword evidence="15" id="KW-1185">Reference proteome</keyword>
<evidence type="ECO:0000313" key="14">
    <source>
        <dbReference type="EMBL" id="RTG81999.1"/>
    </source>
</evidence>
<evidence type="ECO:0000256" key="7">
    <source>
        <dbReference type="ARBA" id="ARBA00023136"/>
    </source>
</evidence>
<evidence type="ECO:0000256" key="3">
    <source>
        <dbReference type="ARBA" id="ARBA00022692"/>
    </source>
</evidence>
<evidence type="ECO:0000313" key="15">
    <source>
        <dbReference type="Proteomes" id="UP000290809"/>
    </source>
</evidence>
<dbReference type="InterPro" id="IPR021720">
    <property type="entry name" value="Malectin_dom"/>
</dbReference>
<dbReference type="GO" id="GO:0005789">
    <property type="term" value="C:endoplasmic reticulum membrane"/>
    <property type="evidence" value="ECO:0007669"/>
    <property type="project" value="UniProtKB-SubCell"/>
</dbReference>
<keyword evidence="9" id="KW-0119">Carbohydrate metabolism</keyword>
<evidence type="ECO:0000256" key="4">
    <source>
        <dbReference type="ARBA" id="ARBA00022729"/>
    </source>
</evidence>
<keyword evidence="4 12" id="KW-0732">Signal</keyword>
<reference evidence="14 15" key="1">
    <citation type="journal article" date="2019" name="PLoS Pathog.">
        <title>Genome sequence of the bovine parasite Schistosoma bovis Tanzania.</title>
        <authorList>
            <person name="Oey H."/>
            <person name="Zakrzewski M."/>
            <person name="Gobert G."/>
            <person name="Gravermann K."/>
            <person name="Stoye J."/>
            <person name="Jones M."/>
            <person name="Mcmanus D."/>
            <person name="Krause L."/>
        </authorList>
    </citation>
    <scope>NUCLEOTIDE SEQUENCE [LARGE SCALE GENOMIC DNA]</scope>
    <source>
        <strain evidence="14 15">TAN1997</strain>
    </source>
</reference>
<comment type="similarity">
    <text evidence="2">Belongs to the malectin family.</text>
</comment>
<accession>A0A430Q2R6</accession>
<evidence type="ECO:0000256" key="1">
    <source>
        <dbReference type="ARBA" id="ARBA00004115"/>
    </source>
</evidence>
<protein>
    <recommendedName>
        <fullName evidence="13">Malectin domain-containing protein</fullName>
    </recommendedName>
</protein>
<evidence type="ECO:0000259" key="13">
    <source>
        <dbReference type="Pfam" id="PF11721"/>
    </source>
</evidence>
<keyword evidence="7 11" id="KW-0472">Membrane</keyword>
<dbReference type="AlphaFoldDB" id="A0A430Q2R6"/>
<proteinExistence type="inferred from homology"/>
<dbReference type="EMBL" id="QMKO01003038">
    <property type="protein sequence ID" value="RTG81999.1"/>
    <property type="molecule type" value="Genomic_DNA"/>
</dbReference>
<organism evidence="14 15">
    <name type="scientific">Schistosoma bovis</name>
    <name type="common">Blood fluke</name>
    <dbReference type="NCBI Taxonomy" id="6184"/>
    <lineage>
        <taxon>Eukaryota</taxon>
        <taxon>Metazoa</taxon>
        <taxon>Spiralia</taxon>
        <taxon>Lophotrochozoa</taxon>
        <taxon>Platyhelminthes</taxon>
        <taxon>Trematoda</taxon>
        <taxon>Digenea</taxon>
        <taxon>Strigeidida</taxon>
        <taxon>Schistosomatoidea</taxon>
        <taxon>Schistosomatidae</taxon>
        <taxon>Schistosoma</taxon>
    </lineage>
</organism>
<feature type="region of interest" description="Disordered" evidence="10">
    <location>
        <begin position="146"/>
        <end position="174"/>
    </location>
</feature>
<evidence type="ECO:0000256" key="9">
    <source>
        <dbReference type="ARBA" id="ARBA00023277"/>
    </source>
</evidence>
<evidence type="ECO:0000256" key="2">
    <source>
        <dbReference type="ARBA" id="ARBA00009141"/>
    </source>
</evidence>
<dbReference type="STRING" id="6184.A0A430Q2R6"/>
<evidence type="ECO:0000256" key="6">
    <source>
        <dbReference type="ARBA" id="ARBA00022989"/>
    </source>
</evidence>
<feature type="transmembrane region" description="Helical" evidence="11">
    <location>
        <begin position="182"/>
        <end position="204"/>
    </location>
</feature>
<sequence length="206" mass="23661">MFIIFFSLLFLDYVRGEVVWAVNCGGPKHIDSHGVEYKADFLDMGTASDYGRSFAINRVPSADHIIYQTERYHNEDFSYPIPITSDGEYILTLKFSEVWFTERYQKTQFDNPKINAIVVTKGSIEDVPQLPPLEEVETFDQQVLHPHKLPDSDDEEEEDLESVQQRPSRTPRAKDPYASVDYSYLILPIIVSVGAFLPILFCLCKL</sequence>
<dbReference type="PANTHER" id="PTHR13460">
    <property type="match status" value="1"/>
</dbReference>
<dbReference type="InterPro" id="IPR039155">
    <property type="entry name" value="MLEC"/>
</dbReference>
<evidence type="ECO:0000256" key="8">
    <source>
        <dbReference type="ARBA" id="ARBA00023180"/>
    </source>
</evidence>
<feature type="signal peptide" evidence="12">
    <location>
        <begin position="1"/>
        <end position="16"/>
    </location>
</feature>
<name>A0A430Q2R6_SCHBO</name>